<gene>
    <name evidence="3" type="ORF">JQX08_17895</name>
</gene>
<feature type="compositionally biased region" description="Basic and acidic residues" evidence="1">
    <location>
        <begin position="31"/>
        <end position="42"/>
    </location>
</feature>
<protein>
    <submittedName>
        <fullName evidence="3">DUF2235 domain-containing protein</fullName>
    </submittedName>
</protein>
<feature type="domain" description="T6SS Phospholipase effector Tle1-like catalytic" evidence="2">
    <location>
        <begin position="233"/>
        <end position="338"/>
    </location>
</feature>
<evidence type="ECO:0000256" key="1">
    <source>
        <dbReference type="SAM" id="MobiDB-lite"/>
    </source>
</evidence>
<dbReference type="PANTHER" id="PTHR33840:SF1">
    <property type="entry name" value="TLE1 PHOSPHOLIPASE DOMAIN-CONTAINING PROTEIN"/>
    <property type="match status" value="1"/>
</dbReference>
<dbReference type="InterPro" id="IPR018712">
    <property type="entry name" value="Tle1-like_cat"/>
</dbReference>
<evidence type="ECO:0000259" key="2">
    <source>
        <dbReference type="Pfam" id="PF09994"/>
    </source>
</evidence>
<accession>A0ABS2IHP9</accession>
<comment type="caution">
    <text evidence="3">The sequence shown here is derived from an EMBL/GenBank/DDBJ whole genome shotgun (WGS) entry which is preliminary data.</text>
</comment>
<reference evidence="3 4" key="1">
    <citation type="submission" date="2021-02" db="EMBL/GenBank/DDBJ databases">
        <authorList>
            <person name="Lee D.-H."/>
        </authorList>
    </citation>
    <scope>NUCLEOTIDE SEQUENCE [LARGE SCALE GENOMIC DNA]</scope>
    <source>
        <strain evidence="3 4">UL073</strain>
    </source>
</reference>
<dbReference type="Proteomes" id="UP000717995">
    <property type="component" value="Unassembled WGS sequence"/>
</dbReference>
<evidence type="ECO:0000313" key="3">
    <source>
        <dbReference type="EMBL" id="MBM7062590.1"/>
    </source>
</evidence>
<dbReference type="Pfam" id="PF09994">
    <property type="entry name" value="T6SS_Tle1-like_cat"/>
    <property type="match status" value="1"/>
</dbReference>
<keyword evidence="4" id="KW-1185">Reference proteome</keyword>
<dbReference type="PANTHER" id="PTHR33840">
    <property type="match status" value="1"/>
</dbReference>
<organism evidence="3 4">
    <name type="scientific">Zestomonas insulae</name>
    <dbReference type="NCBI Taxonomy" id="2809017"/>
    <lineage>
        <taxon>Bacteria</taxon>
        <taxon>Pseudomonadati</taxon>
        <taxon>Pseudomonadota</taxon>
        <taxon>Gammaproteobacteria</taxon>
        <taxon>Pseudomonadales</taxon>
        <taxon>Pseudomonadaceae</taxon>
        <taxon>Zestomonas</taxon>
    </lineage>
</organism>
<feature type="region of interest" description="Disordered" evidence="1">
    <location>
        <begin position="1"/>
        <end position="42"/>
    </location>
</feature>
<dbReference type="RefSeq" id="WP_205349889.1">
    <property type="nucleotide sequence ID" value="NZ_JAFEUP010000005.1"/>
</dbReference>
<proteinExistence type="predicted"/>
<sequence>MPNVCRPAAANTPPSARLRGVSAPAPSRPASRWDDADTSGHERVAAPAKTAVALRIGVFFDGTGNNASNSALGQLCGAQHPISAEDLDASCKPYMRDPDSSYGNDVTNVKKLSELYFSQVMIESDSGQQQAYRKIYVEGIGTSAGKEDPLLGAGLGRGSTGVAGRVQSVFSDIQVLVKEFHQSHPDCEIASLTFDAFGFSRGAAAARHFANEVACGGQGPLQQTTESMAPAFKPSFIDRYQQDIHVGFIGLFDTVASVGGLSNLGNVRSASAPGLKLHLPRRLFANVVHLVARDEHRANFPLCRVKPDHPEISLPGAHSDIGGGYLSEAQECLLISPMQAQDVALHTDVKSTAIYQAAVREKARWLAQGWPAAMLEIVTPPAKPLPAERNAARQKRVYAALQLKRPVRGELSRVYLRVMYQLAKQKGVRFNVIDDHDPGYALPAELNALCARFVSGNYSVTPDEEQLLKLRYIHCSANWNPPAKLQGQTPRTGINLQFVNAPTTDAVRVQHPHTPDSELP</sequence>
<dbReference type="EMBL" id="JAFEUP010000005">
    <property type="protein sequence ID" value="MBM7062590.1"/>
    <property type="molecule type" value="Genomic_DNA"/>
</dbReference>
<name>A0ABS2IHP9_9GAMM</name>
<evidence type="ECO:0000313" key="4">
    <source>
        <dbReference type="Proteomes" id="UP000717995"/>
    </source>
</evidence>